<dbReference type="GO" id="GO:0005524">
    <property type="term" value="F:ATP binding"/>
    <property type="evidence" value="ECO:0007669"/>
    <property type="project" value="UniProtKB-KW"/>
</dbReference>
<dbReference type="Proteomes" id="UP000003671">
    <property type="component" value="Unassembled WGS sequence"/>
</dbReference>
<dbReference type="GeneID" id="93480485"/>
<evidence type="ECO:0000256" key="3">
    <source>
        <dbReference type="ARBA" id="ARBA00012128"/>
    </source>
</evidence>
<sequence>MSDYSKYFLMKAEDVPAYVCTKLPDFFADDAVLTSEEIGDGNLNYVFRVRDAKSGKTIIVKQAGVELRISKDMHLSTDRGRIEAKILSIQGKLAPGLVPHVYLYDGTMCAITMEDMVGHTMMRTGLLEHHIYPHFAEDISTFMARTLLLSTDIVMDHQEKKELVKSFINPDLCDLTENLVYTEPYNDCAKRNHVFPPNADFVQKEIYGDKALHLEAAKLKFEFMNNAQSLIHGDLHTGSIFINDTHTFVFDPEFAFYGPMGYDIGNILANMFFAWCNGDATIADAAERQRFCGWVLQTIEEILDKFIAKFWALYQERVTDEMAKTEGFLDYYLGTVLADTAGVMGIEMIRRTVGIANVKDITSIEDPVKRARAERIILTLAKTCIMKRSGFRCGRDYRRAIEQAIARFPRQGTEQRAS</sequence>
<dbReference type="SUPFAM" id="SSF56112">
    <property type="entry name" value="Protein kinase-like (PK-like)"/>
    <property type="match status" value="1"/>
</dbReference>
<name>C9KIP2_9FIRM</name>
<keyword evidence="7" id="KW-0067">ATP-binding</keyword>
<dbReference type="RefSeq" id="WP_005839252.1">
    <property type="nucleotide sequence ID" value="NZ_GG697141.2"/>
</dbReference>
<keyword evidence="10" id="KW-1185">Reference proteome</keyword>
<comment type="similarity">
    <text evidence="1">Belongs to the methylthioribose kinase family.</text>
</comment>
<dbReference type="Gene3D" id="3.30.200.20">
    <property type="entry name" value="Phosphorylase Kinase, domain 1"/>
    <property type="match status" value="1"/>
</dbReference>
<keyword evidence="6 9" id="KW-0418">Kinase</keyword>
<dbReference type="GO" id="GO:0009086">
    <property type="term" value="P:methionine biosynthetic process"/>
    <property type="evidence" value="ECO:0007669"/>
    <property type="project" value="InterPro"/>
</dbReference>
<gene>
    <name evidence="9" type="primary">mtnK</name>
    <name evidence="9" type="ORF">MITSMUL_03293</name>
</gene>
<dbReference type="GO" id="GO:0046522">
    <property type="term" value="F:S-methyl-5-thioribose kinase activity"/>
    <property type="evidence" value="ECO:0007669"/>
    <property type="project" value="UniProtKB-EC"/>
</dbReference>
<comment type="caution">
    <text evidence="9">The sequence shown here is derived from an EMBL/GenBank/DDBJ whole genome shotgun (WGS) entry which is preliminary data.</text>
</comment>
<dbReference type="PATRIC" id="fig|500635.8.peg.198"/>
<dbReference type="NCBIfam" id="TIGR01767">
    <property type="entry name" value="MTRK"/>
    <property type="match status" value="1"/>
</dbReference>
<feature type="domain" description="Aminoglycoside phosphotransferase" evidence="8">
    <location>
        <begin position="36"/>
        <end position="280"/>
    </location>
</feature>
<reference evidence="9" key="1">
    <citation type="submission" date="2009-09" db="EMBL/GenBank/DDBJ databases">
        <authorList>
            <person name="Weinstock G."/>
            <person name="Sodergren E."/>
            <person name="Clifton S."/>
            <person name="Fulton L."/>
            <person name="Fulton B."/>
            <person name="Courtney L."/>
            <person name="Fronick C."/>
            <person name="Harrison M."/>
            <person name="Strong C."/>
            <person name="Farmer C."/>
            <person name="Delahaunty K."/>
            <person name="Markovic C."/>
            <person name="Hall O."/>
            <person name="Minx P."/>
            <person name="Tomlinson C."/>
            <person name="Mitreva M."/>
            <person name="Nelson J."/>
            <person name="Hou S."/>
            <person name="Wollam A."/>
            <person name="Pepin K.H."/>
            <person name="Johnson M."/>
            <person name="Bhonagiri V."/>
            <person name="Nash W.E."/>
            <person name="Warren W."/>
            <person name="Chinwalla A."/>
            <person name="Mardis E.R."/>
            <person name="Wilson R.K."/>
        </authorList>
    </citation>
    <scope>NUCLEOTIDE SEQUENCE [LARGE SCALE GENOMIC DNA]</scope>
    <source>
        <strain evidence="9">DSM 20544</strain>
    </source>
</reference>
<dbReference type="AlphaFoldDB" id="C9KIP2"/>
<dbReference type="PANTHER" id="PTHR34273:SF2">
    <property type="entry name" value="METHYLTHIORIBOSE KINASE"/>
    <property type="match status" value="1"/>
</dbReference>
<dbReference type="HOGENOM" id="CLU_033681_0_0_9"/>
<evidence type="ECO:0000256" key="7">
    <source>
        <dbReference type="ARBA" id="ARBA00022840"/>
    </source>
</evidence>
<evidence type="ECO:0000256" key="5">
    <source>
        <dbReference type="ARBA" id="ARBA00022741"/>
    </source>
</evidence>
<evidence type="ECO:0000259" key="8">
    <source>
        <dbReference type="Pfam" id="PF01636"/>
    </source>
</evidence>
<accession>C9KIP2</accession>
<organism evidence="9 10">
    <name type="scientific">Mitsuokella multacida DSM 20544</name>
    <dbReference type="NCBI Taxonomy" id="500635"/>
    <lineage>
        <taxon>Bacteria</taxon>
        <taxon>Bacillati</taxon>
        <taxon>Bacillota</taxon>
        <taxon>Negativicutes</taxon>
        <taxon>Selenomonadales</taxon>
        <taxon>Selenomonadaceae</taxon>
        <taxon>Mitsuokella</taxon>
    </lineage>
</organism>
<keyword evidence="5" id="KW-0547">Nucleotide-binding</keyword>
<dbReference type="eggNOG" id="COG4857">
    <property type="taxonomic scope" value="Bacteria"/>
</dbReference>
<dbReference type="Pfam" id="PF01636">
    <property type="entry name" value="APH"/>
    <property type="match status" value="1"/>
</dbReference>
<dbReference type="STRING" id="500635.MITSMUL_03293"/>
<evidence type="ECO:0000256" key="2">
    <source>
        <dbReference type="ARBA" id="ARBA00011738"/>
    </source>
</evidence>
<dbReference type="PANTHER" id="PTHR34273">
    <property type="entry name" value="METHYLTHIORIBOSE KINASE"/>
    <property type="match status" value="1"/>
</dbReference>
<keyword evidence="4 9" id="KW-0808">Transferase</keyword>
<dbReference type="EC" id="2.7.1.100" evidence="3"/>
<evidence type="ECO:0000313" key="10">
    <source>
        <dbReference type="Proteomes" id="UP000003671"/>
    </source>
</evidence>
<dbReference type="InterPro" id="IPR011009">
    <property type="entry name" value="Kinase-like_dom_sf"/>
</dbReference>
<dbReference type="PIRSF" id="PIRSF031134">
    <property type="entry name" value="MTRK"/>
    <property type="match status" value="1"/>
</dbReference>
<proteinExistence type="inferred from homology"/>
<dbReference type="Gene3D" id="3.90.1200.10">
    <property type="match status" value="1"/>
</dbReference>
<dbReference type="EMBL" id="ABWK02000001">
    <property type="protein sequence ID" value="EEX70155.1"/>
    <property type="molecule type" value="Genomic_DNA"/>
</dbReference>
<evidence type="ECO:0000256" key="6">
    <source>
        <dbReference type="ARBA" id="ARBA00022777"/>
    </source>
</evidence>
<dbReference type="InterPro" id="IPR009212">
    <property type="entry name" value="Methylthioribose_kinase"/>
</dbReference>
<dbReference type="InterPro" id="IPR002575">
    <property type="entry name" value="Aminoglycoside_PTrfase"/>
</dbReference>
<protein>
    <recommendedName>
        <fullName evidence="3">S-methyl-5-thioribose kinase</fullName>
        <ecNumber evidence="3">2.7.1.100</ecNumber>
    </recommendedName>
</protein>
<evidence type="ECO:0000256" key="1">
    <source>
        <dbReference type="ARBA" id="ARBA00010165"/>
    </source>
</evidence>
<evidence type="ECO:0000256" key="4">
    <source>
        <dbReference type="ARBA" id="ARBA00022679"/>
    </source>
</evidence>
<evidence type="ECO:0000313" key="9">
    <source>
        <dbReference type="EMBL" id="EEX70155.1"/>
    </source>
</evidence>
<comment type="subunit">
    <text evidence="2">Homodimer.</text>
</comment>